<dbReference type="Gene3D" id="1.10.287.70">
    <property type="match status" value="1"/>
</dbReference>
<dbReference type="PANTHER" id="PTHR43833">
    <property type="entry name" value="POTASSIUM CHANNEL PROTEIN 2-RELATED-RELATED"/>
    <property type="match status" value="1"/>
</dbReference>
<evidence type="ECO:0000259" key="5">
    <source>
        <dbReference type="PROSITE" id="PS51201"/>
    </source>
</evidence>
<dbReference type="Pfam" id="PF02254">
    <property type="entry name" value="TrkA_N"/>
    <property type="match status" value="2"/>
</dbReference>
<dbReference type="InterPro" id="IPR003148">
    <property type="entry name" value="RCK_N"/>
</dbReference>
<feature type="transmembrane region" description="Helical" evidence="4">
    <location>
        <begin position="77"/>
        <end position="101"/>
    </location>
</feature>
<evidence type="ECO:0000256" key="1">
    <source>
        <dbReference type="ARBA" id="ARBA00004651"/>
    </source>
</evidence>
<keyword evidence="2" id="KW-0813">Transport</keyword>
<name>A0A1W1C7T2_9ZZZZ</name>
<dbReference type="GO" id="GO:0034220">
    <property type="term" value="P:monoatomic ion transmembrane transport"/>
    <property type="evidence" value="ECO:0007669"/>
    <property type="project" value="UniProtKB-KW"/>
</dbReference>
<evidence type="ECO:0000313" key="6">
    <source>
        <dbReference type="EMBL" id="SFV61794.1"/>
    </source>
</evidence>
<keyword evidence="4" id="KW-0812">Transmembrane</keyword>
<dbReference type="InterPro" id="IPR050721">
    <property type="entry name" value="Trk_Ktr_HKT_K-transport"/>
</dbReference>
<feature type="transmembrane region" description="Helical" evidence="4">
    <location>
        <begin position="43"/>
        <end position="65"/>
    </location>
</feature>
<feature type="domain" description="RCK N-terminal" evidence="5">
    <location>
        <begin position="124"/>
        <end position="244"/>
    </location>
</feature>
<evidence type="ECO:0000256" key="4">
    <source>
        <dbReference type="SAM" id="Phobius"/>
    </source>
</evidence>
<proteinExistence type="predicted"/>
<dbReference type="AlphaFoldDB" id="A0A1W1C7T2"/>
<dbReference type="Gene3D" id="3.40.50.720">
    <property type="entry name" value="NAD(P)-binding Rossmann-like Domain"/>
    <property type="match status" value="2"/>
</dbReference>
<keyword evidence="4" id="KW-1133">Transmembrane helix</keyword>
<keyword evidence="6" id="KW-0407">Ion channel</keyword>
<dbReference type="GO" id="GO:0006813">
    <property type="term" value="P:potassium ion transport"/>
    <property type="evidence" value="ECO:0007669"/>
    <property type="project" value="InterPro"/>
</dbReference>
<keyword evidence="3" id="KW-0406">Ion transport</keyword>
<dbReference type="PANTHER" id="PTHR43833:SF5">
    <property type="entry name" value="TRK SYSTEM POTASSIUM UPTAKE PROTEIN TRKA"/>
    <property type="match status" value="1"/>
</dbReference>
<protein>
    <submittedName>
        <fullName evidence="6">Potassium channel protein</fullName>
    </submittedName>
</protein>
<keyword evidence="4" id="KW-0472">Membrane</keyword>
<dbReference type="SUPFAM" id="SSF51735">
    <property type="entry name" value="NAD(P)-binding Rossmann-fold domains"/>
    <property type="match status" value="2"/>
</dbReference>
<dbReference type="PROSITE" id="PS51201">
    <property type="entry name" value="RCK_N"/>
    <property type="match status" value="2"/>
</dbReference>
<feature type="domain" description="RCK N-terminal" evidence="5">
    <location>
        <begin position="287"/>
        <end position="408"/>
    </location>
</feature>
<dbReference type="InterPro" id="IPR036291">
    <property type="entry name" value="NAD(P)-bd_dom_sf"/>
</dbReference>
<dbReference type="GO" id="GO:0005886">
    <property type="term" value="C:plasma membrane"/>
    <property type="evidence" value="ECO:0007669"/>
    <property type="project" value="UniProtKB-SubCell"/>
</dbReference>
<dbReference type="SUPFAM" id="SSF81324">
    <property type="entry name" value="Voltage-gated potassium channels"/>
    <property type="match status" value="1"/>
</dbReference>
<dbReference type="InterPro" id="IPR013099">
    <property type="entry name" value="K_chnl_dom"/>
</dbReference>
<comment type="subcellular location">
    <subcellularLocation>
        <location evidence="1">Cell membrane</location>
        <topology evidence="1">Multi-pass membrane protein</topology>
    </subcellularLocation>
</comment>
<reference evidence="6" key="1">
    <citation type="submission" date="2016-10" db="EMBL/GenBank/DDBJ databases">
        <authorList>
            <person name="de Groot N.N."/>
        </authorList>
    </citation>
    <scope>NUCLEOTIDE SEQUENCE</scope>
</reference>
<feature type="transmembrane region" description="Helical" evidence="4">
    <location>
        <begin position="17"/>
        <end position="37"/>
    </location>
</feature>
<gene>
    <name evidence="6" type="ORF">MNB_SV-14-1558</name>
</gene>
<organism evidence="6">
    <name type="scientific">hydrothermal vent metagenome</name>
    <dbReference type="NCBI Taxonomy" id="652676"/>
    <lineage>
        <taxon>unclassified sequences</taxon>
        <taxon>metagenomes</taxon>
        <taxon>ecological metagenomes</taxon>
    </lineage>
</organism>
<evidence type="ECO:0000256" key="3">
    <source>
        <dbReference type="ARBA" id="ARBA00023065"/>
    </source>
</evidence>
<dbReference type="EMBL" id="FPHN01000132">
    <property type="protein sequence ID" value="SFV61794.1"/>
    <property type="molecule type" value="Genomic_DNA"/>
</dbReference>
<sequence length="563" mass="64328">MRDNAFWIILQRLRTPLIVIVVTYAIAILGMVLIPGLDDKGNVYHLSFFDAFYFISYTASTIGFGETPYDFTYPQRLWVVVCIYLTAIGWFYTISAVISIISDKTLKKEMIKGRFVRQVQNFKSDFIIVLGYNRVNSEIIKRIRKANIDVVLVDHNADIINLFQLEESSMGVPVMVEDALLTSTLKDAGVNSPYCNAVISHFYKEEKNLRITILIRFLNPKVKVITRATLHDTIIAISDTDIAKVENPFEIFAKRFEIALTAPHILILENWIYKNADLADKASYLPEGRYIICGYGRLGKLIKEKLDKHGMDYIIIDENNVGTDEMIKNETFICANADDRDVLLKAGIESAVVLVAGTQNDIDNMSLFITAKKLNPDLYVISRVNTMKEISIFEKSDINWLFMIEKILINKTSLQISQPLKHSFLKRVLYKDEEWGTSLVNLLKAQLGDNPQLLHLTINEEKAFAIYHVLKANKPIGLNILLKSLANWQNYHKAIPLFLKRNGDEFLLPSNELLEIGDEILFACDAESREEIELIASNIYDLHYVQTGEEKRNWLLSKVISLL</sequence>
<evidence type="ECO:0000256" key="2">
    <source>
        <dbReference type="ARBA" id="ARBA00022448"/>
    </source>
</evidence>
<accession>A0A1W1C7T2</accession>
<dbReference type="Pfam" id="PF07885">
    <property type="entry name" value="Ion_trans_2"/>
    <property type="match status" value="1"/>
</dbReference>